<feature type="domain" description="Peptide chain release factor" evidence="1">
    <location>
        <begin position="119"/>
        <end position="213"/>
    </location>
</feature>
<protein>
    <recommendedName>
        <fullName evidence="1">Peptide chain release factor domain-containing protein</fullName>
    </recommendedName>
</protein>
<dbReference type="PANTHER" id="PTHR43804">
    <property type="entry name" value="LD18447P"/>
    <property type="match status" value="1"/>
</dbReference>
<proteinExistence type="predicted"/>
<dbReference type="Gene3D" id="6.10.140.1950">
    <property type="match status" value="1"/>
</dbReference>
<evidence type="ECO:0000313" key="2">
    <source>
        <dbReference type="EMBL" id="CAI9570074.1"/>
    </source>
</evidence>
<dbReference type="SMART" id="SM00937">
    <property type="entry name" value="PCRF"/>
    <property type="match status" value="1"/>
</dbReference>
<dbReference type="InterPro" id="IPR050057">
    <property type="entry name" value="Prokaryotic/Mito_RF"/>
</dbReference>
<dbReference type="PANTHER" id="PTHR43804:SF3">
    <property type="entry name" value="PEPTIDE CHAIN RELEASE FACTOR 1-LIKE, MITOCHONDRIAL"/>
    <property type="match status" value="1"/>
</dbReference>
<organism evidence="2 3">
    <name type="scientific">Staurois parvus</name>
    <dbReference type="NCBI Taxonomy" id="386267"/>
    <lineage>
        <taxon>Eukaryota</taxon>
        <taxon>Metazoa</taxon>
        <taxon>Chordata</taxon>
        <taxon>Craniata</taxon>
        <taxon>Vertebrata</taxon>
        <taxon>Euteleostomi</taxon>
        <taxon>Amphibia</taxon>
        <taxon>Batrachia</taxon>
        <taxon>Anura</taxon>
        <taxon>Neobatrachia</taxon>
        <taxon>Ranoidea</taxon>
        <taxon>Ranidae</taxon>
        <taxon>Staurois</taxon>
    </lineage>
</organism>
<accession>A0ABN9DBX7</accession>
<dbReference type="Pfam" id="PF03462">
    <property type="entry name" value="PCRF"/>
    <property type="match status" value="1"/>
</dbReference>
<dbReference type="InterPro" id="IPR005139">
    <property type="entry name" value="PCRF"/>
</dbReference>
<dbReference type="InterPro" id="IPR045853">
    <property type="entry name" value="Pep_chain_release_fac_I_sf"/>
</dbReference>
<sequence length="220" mass="24917">MLLSVGRCVLCGVRTGPGRRLWGRRYNVLPGLGSAVQWKRRVGDSRRPPCLEGLVRSDEWSGYLQRWEAQAAQTAGTAADQQRAASWEGGEKVGWSNRQILPVIKELRAKERELSDLHQLMADESEDLKALANTEIASCVEEIMNLKYQIACLLIPRDEEDDCNLILELTAGVGGQEAMLFTAEMFDMYQRYAAHKKIGFLTYWNTPTVIWVECDMHQQV</sequence>
<reference evidence="2" key="1">
    <citation type="submission" date="2023-05" db="EMBL/GenBank/DDBJ databases">
        <authorList>
            <person name="Stuckert A."/>
        </authorList>
    </citation>
    <scope>NUCLEOTIDE SEQUENCE</scope>
</reference>
<dbReference type="Proteomes" id="UP001162483">
    <property type="component" value="Unassembled WGS sequence"/>
</dbReference>
<evidence type="ECO:0000259" key="1">
    <source>
        <dbReference type="SMART" id="SM00937"/>
    </source>
</evidence>
<gene>
    <name evidence="2" type="ORF">SPARVUS_LOCUS7045932</name>
</gene>
<dbReference type="Gene3D" id="3.30.70.1660">
    <property type="match status" value="1"/>
</dbReference>
<dbReference type="SUPFAM" id="SSF75620">
    <property type="entry name" value="Release factor"/>
    <property type="match status" value="1"/>
</dbReference>
<evidence type="ECO:0000313" key="3">
    <source>
        <dbReference type="Proteomes" id="UP001162483"/>
    </source>
</evidence>
<keyword evidence="3" id="KW-1185">Reference proteome</keyword>
<name>A0ABN9DBX7_9NEOB</name>
<dbReference type="EMBL" id="CATNWA010014289">
    <property type="protein sequence ID" value="CAI9570074.1"/>
    <property type="molecule type" value="Genomic_DNA"/>
</dbReference>
<comment type="caution">
    <text evidence="2">The sequence shown here is derived from an EMBL/GenBank/DDBJ whole genome shotgun (WGS) entry which is preliminary data.</text>
</comment>